<name>A0A7W6AIS9_9HYPH</name>
<dbReference type="RefSeq" id="WP_284210933.1">
    <property type="nucleotide sequence ID" value="NZ_BSPG01000002.1"/>
</dbReference>
<dbReference type="AlphaFoldDB" id="A0A7W6AIS9"/>
<gene>
    <name evidence="2" type="ORF">GCM10007884_08290</name>
    <name evidence="3" type="ORF">GGR33_003617</name>
</gene>
<dbReference type="PROSITE" id="PS00197">
    <property type="entry name" value="2FE2S_FER_1"/>
    <property type="match status" value="1"/>
</dbReference>
<dbReference type="InterPro" id="IPR006058">
    <property type="entry name" value="2Fe2S_fd_BS"/>
</dbReference>
<dbReference type="Proteomes" id="UP001156881">
    <property type="component" value="Unassembled WGS sequence"/>
</dbReference>
<comment type="caution">
    <text evidence="3">The sequence shown here is derived from an EMBL/GenBank/DDBJ whole genome shotgun (WGS) entry which is preliminary data.</text>
</comment>
<keyword evidence="5" id="KW-1185">Reference proteome</keyword>
<reference evidence="2" key="1">
    <citation type="journal article" date="2014" name="Int. J. Syst. Evol. Microbiol.">
        <title>Complete genome of a new Firmicutes species belonging to the dominant human colonic microbiota ('Ruminococcus bicirculans') reveals two chromosomes and a selective capacity to utilize plant glucans.</title>
        <authorList>
            <consortium name="NISC Comparative Sequencing Program"/>
            <person name="Wegmann U."/>
            <person name="Louis P."/>
            <person name="Goesmann A."/>
            <person name="Henrissat B."/>
            <person name="Duncan S.H."/>
            <person name="Flint H.J."/>
        </authorList>
    </citation>
    <scope>NUCLEOTIDE SEQUENCE</scope>
    <source>
        <strain evidence="2">NBRC 107710</strain>
    </source>
</reference>
<dbReference type="PROSITE" id="PS51085">
    <property type="entry name" value="2FE2S_FER_2"/>
    <property type="match status" value="1"/>
</dbReference>
<dbReference type="Pfam" id="PF00111">
    <property type="entry name" value="Fer2"/>
    <property type="match status" value="1"/>
</dbReference>
<protein>
    <submittedName>
        <fullName evidence="3">Ferredoxin</fullName>
    </submittedName>
</protein>
<reference evidence="5" key="2">
    <citation type="journal article" date="2019" name="Int. J. Syst. Evol. Microbiol.">
        <title>The Global Catalogue of Microorganisms (GCM) 10K type strain sequencing project: providing services to taxonomists for standard genome sequencing and annotation.</title>
        <authorList>
            <consortium name="The Broad Institute Genomics Platform"/>
            <consortium name="The Broad Institute Genome Sequencing Center for Infectious Disease"/>
            <person name="Wu L."/>
            <person name="Ma J."/>
        </authorList>
    </citation>
    <scope>NUCLEOTIDE SEQUENCE [LARGE SCALE GENOMIC DNA]</scope>
    <source>
        <strain evidence="5">NBRC 107710</strain>
    </source>
</reference>
<evidence type="ECO:0000259" key="1">
    <source>
        <dbReference type="PROSITE" id="PS51085"/>
    </source>
</evidence>
<reference evidence="3 4" key="3">
    <citation type="submission" date="2020-08" db="EMBL/GenBank/DDBJ databases">
        <title>Genomic Encyclopedia of Type Strains, Phase IV (KMG-IV): sequencing the most valuable type-strain genomes for metagenomic binning, comparative biology and taxonomic classification.</title>
        <authorList>
            <person name="Goeker M."/>
        </authorList>
    </citation>
    <scope>NUCLEOTIDE SEQUENCE [LARGE SCALE GENOMIC DNA]</scope>
    <source>
        <strain evidence="3 4">DSM 24105</strain>
    </source>
</reference>
<dbReference type="Proteomes" id="UP000517759">
    <property type="component" value="Unassembled WGS sequence"/>
</dbReference>
<dbReference type="PANTHER" id="PTHR30212">
    <property type="entry name" value="PROTEIN YIIM"/>
    <property type="match status" value="1"/>
</dbReference>
<evidence type="ECO:0000313" key="2">
    <source>
        <dbReference type="EMBL" id="GLS42844.1"/>
    </source>
</evidence>
<accession>A0A7W6AIS9</accession>
<dbReference type="EMBL" id="JACIDN010000006">
    <property type="protein sequence ID" value="MBB3904103.1"/>
    <property type="molecule type" value="Genomic_DNA"/>
</dbReference>
<reference evidence="2" key="4">
    <citation type="submission" date="2023-01" db="EMBL/GenBank/DDBJ databases">
        <title>Draft genome sequence of Methylobacterium brachythecii strain NBRC 107710.</title>
        <authorList>
            <person name="Sun Q."/>
            <person name="Mori K."/>
        </authorList>
    </citation>
    <scope>NUCLEOTIDE SEQUENCE</scope>
    <source>
        <strain evidence="2">NBRC 107710</strain>
    </source>
</reference>
<dbReference type="SUPFAM" id="SSF54292">
    <property type="entry name" value="2Fe-2S ferredoxin-like"/>
    <property type="match status" value="1"/>
</dbReference>
<dbReference type="Gene3D" id="3.10.20.30">
    <property type="match status" value="1"/>
</dbReference>
<dbReference type="InterPro" id="IPR036010">
    <property type="entry name" value="2Fe-2S_ferredoxin-like_sf"/>
</dbReference>
<evidence type="ECO:0000313" key="5">
    <source>
        <dbReference type="Proteomes" id="UP001156881"/>
    </source>
</evidence>
<dbReference type="InterPro" id="IPR052353">
    <property type="entry name" value="Benzoxazolinone_Detox_Enz"/>
</dbReference>
<evidence type="ECO:0000313" key="3">
    <source>
        <dbReference type="EMBL" id="MBB3904103.1"/>
    </source>
</evidence>
<dbReference type="EMBL" id="BSPG01000002">
    <property type="protein sequence ID" value="GLS42844.1"/>
    <property type="molecule type" value="Genomic_DNA"/>
</dbReference>
<dbReference type="GO" id="GO:0051537">
    <property type="term" value="F:2 iron, 2 sulfur cluster binding"/>
    <property type="evidence" value="ECO:0007669"/>
    <property type="project" value="InterPro"/>
</dbReference>
<feature type="domain" description="2Fe-2S ferredoxin-type" evidence="1">
    <location>
        <begin position="53"/>
        <end position="137"/>
    </location>
</feature>
<dbReference type="InterPro" id="IPR001041">
    <property type="entry name" value="2Fe-2S_ferredoxin-type"/>
</dbReference>
<dbReference type="PANTHER" id="PTHR30212:SF2">
    <property type="entry name" value="PROTEIN YIIM"/>
    <property type="match status" value="1"/>
</dbReference>
<dbReference type="InterPro" id="IPR012675">
    <property type="entry name" value="Beta-grasp_dom_sf"/>
</dbReference>
<proteinExistence type="predicted"/>
<sequence>MLAGPSEGTHIYSCWPERLVGSLQAALDFACWPPKQIHIERFAATLDENFKPEPFEALIESTCQTLHVPADRSLLDVLREHGFPLPSSCEMGVCGSCECGYRDGVALHRDSSLPLSKRQDRMMPCVSRARVSLTLAL</sequence>
<evidence type="ECO:0000313" key="4">
    <source>
        <dbReference type="Proteomes" id="UP000517759"/>
    </source>
</evidence>
<organism evidence="3 4">
    <name type="scientific">Methylobacterium brachythecii</name>
    <dbReference type="NCBI Taxonomy" id="1176177"/>
    <lineage>
        <taxon>Bacteria</taxon>
        <taxon>Pseudomonadati</taxon>
        <taxon>Pseudomonadota</taxon>
        <taxon>Alphaproteobacteria</taxon>
        <taxon>Hyphomicrobiales</taxon>
        <taxon>Methylobacteriaceae</taxon>
        <taxon>Methylobacterium</taxon>
    </lineage>
</organism>
<dbReference type="CDD" id="cd00207">
    <property type="entry name" value="fer2"/>
    <property type="match status" value="1"/>
</dbReference>